<dbReference type="Proteomes" id="UP001429601">
    <property type="component" value="Unassembled WGS sequence"/>
</dbReference>
<evidence type="ECO:0000256" key="1">
    <source>
        <dbReference type="SAM" id="MobiDB-lite"/>
    </source>
</evidence>
<reference evidence="2 3" key="1">
    <citation type="journal article" date="2011" name="Curr. Microbiol.">
        <title>Luteibacter jiangsuensis sp. nov.: a methamidophos-degrading bacterium isolated from a methamidophos-manufacturing factory.</title>
        <authorList>
            <person name="Wang L."/>
            <person name="Wang G.L."/>
            <person name="Li S.P."/>
            <person name="Jiang J.D."/>
        </authorList>
    </citation>
    <scope>NUCLEOTIDE SEQUENCE [LARGE SCALE GENOMIC DNA]</scope>
    <source>
        <strain evidence="2 3">CGMCC 1.10133</strain>
    </source>
</reference>
<evidence type="ECO:0008006" key="4">
    <source>
        <dbReference type="Google" id="ProtNLM"/>
    </source>
</evidence>
<protein>
    <recommendedName>
        <fullName evidence="4">Bacteriophage Rz lysis protein</fullName>
    </recommendedName>
</protein>
<name>A0ABX0QAY2_9GAMM</name>
<accession>A0ABX0QAY2</accession>
<proteinExistence type="predicted"/>
<organism evidence="2 3">
    <name type="scientific">Luteibacter jiangsuensis</name>
    <dbReference type="NCBI Taxonomy" id="637577"/>
    <lineage>
        <taxon>Bacteria</taxon>
        <taxon>Pseudomonadati</taxon>
        <taxon>Pseudomonadota</taxon>
        <taxon>Gammaproteobacteria</taxon>
        <taxon>Lysobacterales</taxon>
        <taxon>Rhodanobacteraceae</taxon>
        <taxon>Luteibacter</taxon>
    </lineage>
</organism>
<feature type="region of interest" description="Disordered" evidence="1">
    <location>
        <begin position="58"/>
        <end position="84"/>
    </location>
</feature>
<dbReference type="RefSeq" id="WP_167129224.1">
    <property type="nucleotide sequence ID" value="NZ_JAAQQR010000010.1"/>
</dbReference>
<comment type="caution">
    <text evidence="2">The sequence shown here is derived from an EMBL/GenBank/DDBJ whole genome shotgun (WGS) entry which is preliminary data.</text>
</comment>
<keyword evidence="3" id="KW-1185">Reference proteome</keyword>
<evidence type="ECO:0000313" key="3">
    <source>
        <dbReference type="Proteomes" id="UP001429601"/>
    </source>
</evidence>
<gene>
    <name evidence="2" type="ORF">HBF26_17235</name>
</gene>
<evidence type="ECO:0000313" key="2">
    <source>
        <dbReference type="EMBL" id="NID06642.1"/>
    </source>
</evidence>
<sequence length="168" mass="17580">MNAWAKVASYLVALAMGFSAGWYVRSEGARADLAEANRDRAAEQTGWTLASAQAEAAQRASEEHQAAGIQSAAENYQKGKADAERASDKRVADLVAGNVRLRDQWATCRAATGVAVSAASGGQRADGEAGLRAAGVGRVLRIVGQCQAQRDALQQALIAERAQAPDAR</sequence>
<dbReference type="EMBL" id="JAAQQR010000010">
    <property type="protein sequence ID" value="NID06642.1"/>
    <property type="molecule type" value="Genomic_DNA"/>
</dbReference>